<evidence type="ECO:0000256" key="3">
    <source>
        <dbReference type="ARBA" id="ARBA00023027"/>
    </source>
</evidence>
<dbReference type="OrthoDB" id="9805416at2"/>
<dbReference type="InterPro" id="IPR029752">
    <property type="entry name" value="D-isomer_DH_CS1"/>
</dbReference>
<dbReference type="InterPro" id="IPR058205">
    <property type="entry name" value="D-LDH-like"/>
</dbReference>
<dbReference type="AlphaFoldDB" id="A0A0R1R6A8"/>
<dbReference type="Pfam" id="PF00389">
    <property type="entry name" value="2-Hacid_dh"/>
    <property type="match status" value="1"/>
</dbReference>
<dbReference type="PANTHER" id="PTHR43026">
    <property type="entry name" value="2-HYDROXYACID DEHYDROGENASE HOMOLOG 1-RELATED"/>
    <property type="match status" value="1"/>
</dbReference>
<evidence type="ECO:0000313" key="8">
    <source>
        <dbReference type="Proteomes" id="UP000051790"/>
    </source>
</evidence>
<evidence type="ECO:0000259" key="6">
    <source>
        <dbReference type="Pfam" id="PF02826"/>
    </source>
</evidence>
<dbReference type="PROSITE" id="PS00671">
    <property type="entry name" value="D_2_HYDROXYACID_DH_3"/>
    <property type="match status" value="1"/>
</dbReference>
<protein>
    <submittedName>
        <fullName evidence="7">D-lactate dehydrogenase</fullName>
    </submittedName>
</protein>
<keyword evidence="3" id="KW-0520">NAD</keyword>
<dbReference type="SUPFAM" id="SSF52283">
    <property type="entry name" value="Formate/glycerate dehydrogenase catalytic domain-like"/>
    <property type="match status" value="1"/>
</dbReference>
<proteinExistence type="inferred from homology"/>
<comment type="similarity">
    <text evidence="1 4">Belongs to the D-isomer specific 2-hydroxyacid dehydrogenase family.</text>
</comment>
<dbReference type="SUPFAM" id="SSF51735">
    <property type="entry name" value="NAD(P)-binding Rossmann-fold domains"/>
    <property type="match status" value="1"/>
</dbReference>
<dbReference type="EMBL" id="AZEU01000041">
    <property type="protein sequence ID" value="KRL52316.1"/>
    <property type="molecule type" value="Genomic_DNA"/>
</dbReference>
<dbReference type="PANTHER" id="PTHR43026:SF1">
    <property type="entry name" value="2-HYDROXYACID DEHYDROGENASE HOMOLOG 1-RELATED"/>
    <property type="match status" value="1"/>
</dbReference>
<dbReference type="CDD" id="cd12186">
    <property type="entry name" value="LDH"/>
    <property type="match status" value="1"/>
</dbReference>
<dbReference type="InterPro" id="IPR036291">
    <property type="entry name" value="NAD(P)-bd_dom_sf"/>
</dbReference>
<evidence type="ECO:0000313" key="7">
    <source>
        <dbReference type="EMBL" id="KRL52316.1"/>
    </source>
</evidence>
<accession>A0A0R1R6A8</accession>
<keyword evidence="8" id="KW-1185">Reference proteome</keyword>
<dbReference type="PROSITE" id="PS00065">
    <property type="entry name" value="D_2_HYDROXYACID_DH_1"/>
    <property type="match status" value="1"/>
</dbReference>
<sequence>MKIIAYGARVDEIDYLNQWGQTSGHELTIRTELLTEDTIHLAQGYDGINCLQTTPYSAAMFEKMGEYGIKYLTIRNVGTDNIDFEAAKKAGVRIANTPAYSPNAIAEFSVTMTLNLLRRLGEVEAALKADDYGKSTTFIGRELAQQTVGVIGAGRIGQAAIRLFNGFGAKVLAYDPHPVHTDLECEYVDLPTLYAQSDVIDLHIPGIAANDHLINAEAIAQMKPDAVIINTARGNLIDTKALLNALEAGKLGGAGIDTFENESSALVNFDQTGHFHDPLWDVLLQRSDVLLAPHIAYYTQTAVHNMVFYSLGYLIDFLTTGATETEVTR</sequence>
<dbReference type="InterPro" id="IPR029753">
    <property type="entry name" value="D-isomer_DH_CS"/>
</dbReference>
<dbReference type="Proteomes" id="UP000051790">
    <property type="component" value="Unassembled WGS sequence"/>
</dbReference>
<dbReference type="GO" id="GO:0051287">
    <property type="term" value="F:NAD binding"/>
    <property type="evidence" value="ECO:0007669"/>
    <property type="project" value="InterPro"/>
</dbReference>
<evidence type="ECO:0000259" key="5">
    <source>
        <dbReference type="Pfam" id="PF00389"/>
    </source>
</evidence>
<organism evidence="7 8">
    <name type="scientific">Lacticaseibacillus manihotivorans DSM 13343 = JCM 12514</name>
    <dbReference type="NCBI Taxonomy" id="1423769"/>
    <lineage>
        <taxon>Bacteria</taxon>
        <taxon>Bacillati</taxon>
        <taxon>Bacillota</taxon>
        <taxon>Bacilli</taxon>
        <taxon>Lactobacillales</taxon>
        <taxon>Lactobacillaceae</taxon>
        <taxon>Lacticaseibacillus</taxon>
    </lineage>
</organism>
<reference evidence="7 8" key="1">
    <citation type="journal article" date="2015" name="Genome Announc.">
        <title>Expanding the biotechnology potential of lactobacilli through comparative genomics of 213 strains and associated genera.</title>
        <authorList>
            <person name="Sun Z."/>
            <person name="Harris H.M."/>
            <person name="McCann A."/>
            <person name="Guo C."/>
            <person name="Argimon S."/>
            <person name="Zhang W."/>
            <person name="Yang X."/>
            <person name="Jeffery I.B."/>
            <person name="Cooney J.C."/>
            <person name="Kagawa T.F."/>
            <person name="Liu W."/>
            <person name="Song Y."/>
            <person name="Salvetti E."/>
            <person name="Wrobel A."/>
            <person name="Rasinkangas P."/>
            <person name="Parkhill J."/>
            <person name="Rea M.C."/>
            <person name="O'Sullivan O."/>
            <person name="Ritari J."/>
            <person name="Douillard F.P."/>
            <person name="Paul Ross R."/>
            <person name="Yang R."/>
            <person name="Briner A.E."/>
            <person name="Felis G.E."/>
            <person name="de Vos W.M."/>
            <person name="Barrangou R."/>
            <person name="Klaenhammer T.R."/>
            <person name="Caufield P.W."/>
            <person name="Cui Y."/>
            <person name="Zhang H."/>
            <person name="O'Toole P.W."/>
        </authorList>
    </citation>
    <scope>NUCLEOTIDE SEQUENCE [LARGE SCALE GENOMIC DNA]</scope>
    <source>
        <strain evidence="7 8">DSM 13343</strain>
    </source>
</reference>
<dbReference type="InterPro" id="IPR006140">
    <property type="entry name" value="D-isomer_DH_NAD-bd"/>
</dbReference>
<dbReference type="InterPro" id="IPR006139">
    <property type="entry name" value="D-isomer_2_OHA_DH_cat_dom"/>
</dbReference>
<feature type="domain" description="D-isomer specific 2-hydroxyacid dehydrogenase NAD-binding" evidence="6">
    <location>
        <begin position="111"/>
        <end position="296"/>
    </location>
</feature>
<evidence type="ECO:0000256" key="2">
    <source>
        <dbReference type="ARBA" id="ARBA00023002"/>
    </source>
</evidence>
<dbReference type="RefSeq" id="WP_056962502.1">
    <property type="nucleotide sequence ID" value="NZ_AZEU01000041.1"/>
</dbReference>
<evidence type="ECO:0000256" key="4">
    <source>
        <dbReference type="RuleBase" id="RU003719"/>
    </source>
</evidence>
<dbReference type="Pfam" id="PF02826">
    <property type="entry name" value="2-Hacid_dh_C"/>
    <property type="match status" value="1"/>
</dbReference>
<dbReference type="Gene3D" id="3.40.50.720">
    <property type="entry name" value="NAD(P)-binding Rossmann-like Domain"/>
    <property type="match status" value="2"/>
</dbReference>
<comment type="caution">
    <text evidence="7">The sequence shown here is derived from an EMBL/GenBank/DDBJ whole genome shotgun (WGS) entry which is preliminary data.</text>
</comment>
<name>A0A0R1R6A8_9LACO</name>
<evidence type="ECO:0000256" key="1">
    <source>
        <dbReference type="ARBA" id="ARBA00005854"/>
    </source>
</evidence>
<keyword evidence="2 4" id="KW-0560">Oxidoreductase</keyword>
<dbReference type="GO" id="GO:0008720">
    <property type="term" value="F:D-lactate dehydrogenase (NAD+) activity"/>
    <property type="evidence" value="ECO:0007669"/>
    <property type="project" value="TreeGrafter"/>
</dbReference>
<gene>
    <name evidence="7" type="ORF">FD01_GL002569</name>
</gene>
<dbReference type="PATRIC" id="fig|1423769.4.peg.2774"/>
<dbReference type="PROSITE" id="PS00670">
    <property type="entry name" value="D_2_HYDROXYACID_DH_2"/>
    <property type="match status" value="1"/>
</dbReference>
<feature type="domain" description="D-isomer specific 2-hydroxyacid dehydrogenase catalytic" evidence="5">
    <location>
        <begin position="11"/>
        <end position="327"/>
    </location>
</feature>